<accession>M4Z755</accession>
<dbReference type="AlphaFoldDB" id="M4Z755"/>
<feature type="region of interest" description="Disordered" evidence="1">
    <location>
        <begin position="118"/>
        <end position="149"/>
    </location>
</feature>
<keyword evidence="2" id="KW-0472">Membrane</keyword>
<gene>
    <name evidence="3" type="ORF">S58_30720</name>
</gene>
<name>M4Z755_9BRAD</name>
<reference evidence="3 4" key="1">
    <citation type="journal article" date="2013" name="Appl. Environ. Microbiol.">
        <title>Genome analysis suggests that the soil oligotrophic bacterium Agromonas oligotrophica (Bradyrhizobium oligotrophicum) is a nitrogen-fixing symbiont of Aeschynomene indica.</title>
        <authorList>
            <person name="Okubo T."/>
            <person name="Fukushima S."/>
            <person name="Itakura M."/>
            <person name="Oshima K."/>
            <person name="Longtonglang A."/>
            <person name="Teaumroong N."/>
            <person name="Mitsui H."/>
            <person name="Hattori M."/>
            <person name="Hattori R."/>
            <person name="Hattori T."/>
            <person name="Minamisawa K."/>
        </authorList>
    </citation>
    <scope>NUCLEOTIDE SEQUENCE [LARGE SCALE GENOMIC DNA]</scope>
    <source>
        <strain evidence="3 4">S58</strain>
    </source>
</reference>
<evidence type="ECO:0000313" key="3">
    <source>
        <dbReference type="EMBL" id="BAM89072.1"/>
    </source>
</evidence>
<feature type="region of interest" description="Disordered" evidence="1">
    <location>
        <begin position="82"/>
        <end position="106"/>
    </location>
</feature>
<dbReference type="Proteomes" id="UP000011841">
    <property type="component" value="Chromosome"/>
</dbReference>
<dbReference type="EMBL" id="AP012603">
    <property type="protein sequence ID" value="BAM89072.1"/>
    <property type="molecule type" value="Genomic_DNA"/>
</dbReference>
<protein>
    <submittedName>
        <fullName evidence="3">Uncharacterized protein</fullName>
    </submittedName>
</protein>
<evidence type="ECO:0000256" key="2">
    <source>
        <dbReference type="SAM" id="Phobius"/>
    </source>
</evidence>
<evidence type="ECO:0000256" key="1">
    <source>
        <dbReference type="SAM" id="MobiDB-lite"/>
    </source>
</evidence>
<sequence>MPGRAADGADMSAGLSRLLRGKPGASASPAERRRDVSHIPLGSALIGLAVLAILICGALGWLAMSMDEGETTDASLAQLTSTNSSSQYGSDEDGTEPSRGFPSVVPGMAEQSNAVIDAASSSSGGPGSNLMDANASLTPTQPPAPSTALDPAVLSGLRISSQSWRRGGLGSKALVTFTLRNANKFAIKDVEISCAFSRRDGSHVTDRRRLVPGEIASRSRKTFAAVHVGFVNVNVSTAKCALVAATKI</sequence>
<dbReference type="PATRIC" id="fig|1245469.3.peg.3141"/>
<feature type="region of interest" description="Disordered" evidence="1">
    <location>
        <begin position="1"/>
        <end position="33"/>
    </location>
</feature>
<dbReference type="HOGENOM" id="CLU_101687_0_0_5"/>
<dbReference type="STRING" id="1245469.S58_30720"/>
<proteinExistence type="predicted"/>
<keyword evidence="4" id="KW-1185">Reference proteome</keyword>
<dbReference type="eggNOG" id="ENOG503007V">
    <property type="taxonomic scope" value="Bacteria"/>
</dbReference>
<keyword evidence="2" id="KW-0812">Transmembrane</keyword>
<keyword evidence="2" id="KW-1133">Transmembrane helix</keyword>
<feature type="transmembrane region" description="Helical" evidence="2">
    <location>
        <begin position="41"/>
        <end position="64"/>
    </location>
</feature>
<evidence type="ECO:0000313" key="4">
    <source>
        <dbReference type="Proteomes" id="UP000011841"/>
    </source>
</evidence>
<organism evidence="3 4">
    <name type="scientific">Bradyrhizobium oligotrophicum S58</name>
    <dbReference type="NCBI Taxonomy" id="1245469"/>
    <lineage>
        <taxon>Bacteria</taxon>
        <taxon>Pseudomonadati</taxon>
        <taxon>Pseudomonadota</taxon>
        <taxon>Alphaproteobacteria</taxon>
        <taxon>Hyphomicrobiales</taxon>
        <taxon>Nitrobacteraceae</taxon>
        <taxon>Bradyrhizobium</taxon>
    </lineage>
</organism>
<dbReference type="KEGG" id="aol:S58_30720"/>